<dbReference type="PIRSF" id="PIRSF001480">
    <property type="entry name" value="Mannose-6-phosphate_isomerase"/>
    <property type="match status" value="1"/>
</dbReference>
<feature type="binding site" evidence="12">
    <location>
        <position position="121"/>
    </location>
    <ligand>
        <name>Zn(2+)</name>
        <dbReference type="ChEBI" id="CHEBI:29105"/>
    </ligand>
</feature>
<dbReference type="InterPro" id="IPR011051">
    <property type="entry name" value="RmlC_Cupin_sf"/>
</dbReference>
<organism evidence="17">
    <name type="scientific">Dissoconium aciculare CBS 342.82</name>
    <dbReference type="NCBI Taxonomy" id="1314786"/>
    <lineage>
        <taxon>Eukaryota</taxon>
        <taxon>Fungi</taxon>
        <taxon>Dikarya</taxon>
        <taxon>Ascomycota</taxon>
        <taxon>Pezizomycotina</taxon>
        <taxon>Dothideomycetes</taxon>
        <taxon>Dothideomycetidae</taxon>
        <taxon>Mycosphaerellales</taxon>
        <taxon>Dissoconiaceae</taxon>
        <taxon>Dissoconium</taxon>
    </lineage>
</organism>
<dbReference type="SUPFAM" id="SSF51182">
    <property type="entry name" value="RmlC-like cupins"/>
    <property type="match status" value="1"/>
</dbReference>
<dbReference type="InterPro" id="IPR016305">
    <property type="entry name" value="Mannose-6-P_Isomerase"/>
</dbReference>
<dbReference type="GO" id="GO:0004476">
    <property type="term" value="F:mannose-6-phosphate isomerase activity"/>
    <property type="evidence" value="ECO:0007669"/>
    <property type="project" value="UniProtKB-EC"/>
</dbReference>
<dbReference type="Proteomes" id="UP000504637">
    <property type="component" value="Unplaced"/>
</dbReference>
<evidence type="ECO:0000256" key="12">
    <source>
        <dbReference type="PIRSR" id="PIRSR001480-2"/>
    </source>
</evidence>
<sequence>MSTKLESVYELRCSCNDYPWGKKGKESLAAKLCEQQHGWTGDGPDSVFKIDDSKAYAEMWMGTYPELPSYIAGTGEDLQDVLDRYSKELVGEETLKKFGHSKLPYLPKVLSISKALPLQVHPNKELAAKLHKEDPEQFTDPNHKPEIAIALSKFEAFCGFKPTQDIADLLTIEALHKFLPEGSTKGKIDNDQLKTVVGNILKADDKTIRDTYTAITKLPGSAFGKYDFIPSLAPRLAEQYSEADPGTLVALITMNYLVLEPGESIYIPADGIHAYLSGDIIECMARSNNVLNTGFCPRAERNSVDLFCSTLTFSPHSIEECMLRPKSYHRSKNGKTKLFAPPMSEFDMLETTLKTGEHETLGAAGGPSILLATKGDVVLKASGKSYNVTEGSVYFIAPKVELELEGTSSAQLHIAFVEGSTK</sequence>
<feature type="domain" description="Phosphomannose isomerase type I catalytic" evidence="15">
    <location>
        <begin position="9"/>
        <end position="162"/>
    </location>
</feature>
<name>A0A6J3LZ23_9PEZI</name>
<keyword evidence="9 17" id="KW-0413">Isomerase</keyword>
<dbReference type="Gene3D" id="2.60.120.10">
    <property type="entry name" value="Jelly Rolls"/>
    <property type="match status" value="2"/>
</dbReference>
<dbReference type="UniPathway" id="UPA00126">
    <property type="reaction ID" value="UER00423"/>
</dbReference>
<dbReference type="GO" id="GO:0005975">
    <property type="term" value="P:carbohydrate metabolic process"/>
    <property type="evidence" value="ECO:0007669"/>
    <property type="project" value="InterPro"/>
</dbReference>
<reference evidence="17" key="2">
    <citation type="submission" date="2020-04" db="EMBL/GenBank/DDBJ databases">
        <authorList>
            <consortium name="NCBI Genome Project"/>
        </authorList>
    </citation>
    <scope>NUCLEOTIDE SEQUENCE</scope>
    <source>
        <strain evidence="17">CBS 342.82</strain>
    </source>
</reference>
<dbReference type="Pfam" id="PF01238">
    <property type="entry name" value="PMI_typeI_C"/>
    <property type="match status" value="1"/>
</dbReference>
<comment type="pathway">
    <text evidence="3">Nucleotide-sugar biosynthesis; GDP-alpha-D-mannose biosynthesis; alpha-D-mannose 1-phosphate from D-fructose 6-phosphate: step 1/2.</text>
</comment>
<proteinExistence type="inferred from homology"/>
<dbReference type="InterPro" id="IPR046456">
    <property type="entry name" value="PMI_typeI_C"/>
</dbReference>
<evidence type="ECO:0000259" key="15">
    <source>
        <dbReference type="Pfam" id="PF20511"/>
    </source>
</evidence>
<comment type="similarity">
    <text evidence="4 13">Belongs to the mannose-6-phosphate isomerase type 1 family.</text>
</comment>
<feature type="binding site" evidence="12">
    <location>
        <position position="146"/>
    </location>
    <ligand>
        <name>Zn(2+)</name>
        <dbReference type="ChEBI" id="CHEBI:29105"/>
    </ligand>
</feature>
<evidence type="ECO:0000313" key="16">
    <source>
        <dbReference type="Proteomes" id="UP000504637"/>
    </source>
</evidence>
<comment type="catalytic activity">
    <reaction evidence="1">
        <text>D-mannose 6-phosphate = D-fructose 6-phosphate</text>
        <dbReference type="Rhea" id="RHEA:12356"/>
        <dbReference type="ChEBI" id="CHEBI:58735"/>
        <dbReference type="ChEBI" id="CHEBI:61527"/>
        <dbReference type="EC" id="5.3.1.8"/>
    </reaction>
</comment>
<evidence type="ECO:0000256" key="10">
    <source>
        <dbReference type="ARBA" id="ARBA00029741"/>
    </source>
</evidence>
<keyword evidence="7 12" id="KW-0479">Metal-binding</keyword>
<comment type="function">
    <text evidence="2">Involved in the synthesis of the GDP-mannose and dolichol-phosphate-mannose required for a number of critical mannosyl transfer reactions.</text>
</comment>
<evidence type="ECO:0000313" key="17">
    <source>
        <dbReference type="RefSeq" id="XP_033458061.1"/>
    </source>
</evidence>
<evidence type="ECO:0000256" key="11">
    <source>
        <dbReference type="ARBA" id="ARBA00030762"/>
    </source>
</evidence>
<dbReference type="AlphaFoldDB" id="A0A6J3LZ23"/>
<dbReference type="PANTHER" id="PTHR10309:SF4">
    <property type="entry name" value="MANNOSE-6-PHOSPHATE ISOMERASE"/>
    <property type="match status" value="1"/>
</dbReference>
<dbReference type="GO" id="GO:0005829">
    <property type="term" value="C:cytosol"/>
    <property type="evidence" value="ECO:0007669"/>
    <property type="project" value="TreeGrafter"/>
</dbReference>
<gene>
    <name evidence="17" type="ORF">K489DRAFT_395502</name>
</gene>
<dbReference type="InterPro" id="IPR014710">
    <property type="entry name" value="RmlC-like_jellyroll"/>
</dbReference>
<evidence type="ECO:0000256" key="4">
    <source>
        <dbReference type="ARBA" id="ARBA00010772"/>
    </source>
</evidence>
<dbReference type="InterPro" id="IPR001250">
    <property type="entry name" value="Man6P_Isoase-1"/>
</dbReference>
<reference evidence="17" key="1">
    <citation type="submission" date="2020-01" db="EMBL/GenBank/DDBJ databases">
        <authorList>
            <consortium name="DOE Joint Genome Institute"/>
            <person name="Haridas S."/>
            <person name="Albert R."/>
            <person name="Binder M."/>
            <person name="Bloem J."/>
            <person name="Labutti K."/>
            <person name="Salamov A."/>
            <person name="Andreopoulos B."/>
            <person name="Baker S.E."/>
            <person name="Barry K."/>
            <person name="Bills G."/>
            <person name="Bluhm B.H."/>
            <person name="Cannon C."/>
            <person name="Castanera R."/>
            <person name="Culley D.E."/>
            <person name="Daum C."/>
            <person name="Ezra D."/>
            <person name="Gonzalez J.B."/>
            <person name="Henrissat B."/>
            <person name="Kuo A."/>
            <person name="Liang C."/>
            <person name="Lipzen A."/>
            <person name="Lutzoni F."/>
            <person name="Magnuson J."/>
            <person name="Mondo S."/>
            <person name="Nolan M."/>
            <person name="Ohm R."/>
            <person name="Pangilinan J."/>
            <person name="Park H.-J."/>
            <person name="Ramirez L."/>
            <person name="Alfaro M."/>
            <person name="Sun H."/>
            <person name="Tritt A."/>
            <person name="Yoshinaga Y."/>
            <person name="Zwiers L.-H."/>
            <person name="Turgeon B.G."/>
            <person name="Goodwin S.B."/>
            <person name="Spatafora J.W."/>
            <person name="Crous P.W."/>
            <person name="Grigoriev I.V."/>
        </authorList>
    </citation>
    <scope>NUCLEOTIDE SEQUENCE</scope>
    <source>
        <strain evidence="17">CBS 342.82</strain>
    </source>
</reference>
<feature type="binding site" evidence="12">
    <location>
        <position position="119"/>
    </location>
    <ligand>
        <name>Zn(2+)</name>
        <dbReference type="ChEBI" id="CHEBI:29105"/>
    </ligand>
</feature>
<protein>
    <recommendedName>
        <fullName evidence="6">Mannose-6-phosphate isomerase</fullName>
        <ecNumber evidence="5">5.3.1.8</ecNumber>
    </recommendedName>
    <alternativeName>
        <fullName evidence="10">Phosphohexomutase</fullName>
    </alternativeName>
    <alternativeName>
        <fullName evidence="11">Phosphomannose isomerase</fullName>
    </alternativeName>
</protein>
<reference evidence="17" key="3">
    <citation type="submission" date="2025-08" db="UniProtKB">
        <authorList>
            <consortium name="RefSeq"/>
        </authorList>
    </citation>
    <scope>IDENTIFICATION</scope>
    <source>
        <strain evidence="17">CBS 342.82</strain>
    </source>
</reference>
<dbReference type="InterPro" id="IPR046457">
    <property type="entry name" value="PMI_typeI_cat"/>
</dbReference>
<evidence type="ECO:0000256" key="3">
    <source>
        <dbReference type="ARBA" id="ARBA00004666"/>
    </source>
</evidence>
<dbReference type="Pfam" id="PF20511">
    <property type="entry name" value="PMI_typeI_cat"/>
    <property type="match status" value="1"/>
</dbReference>
<comment type="cofactor">
    <cofactor evidence="12">
        <name>Zn(2+)</name>
        <dbReference type="ChEBI" id="CHEBI:29105"/>
    </cofactor>
    <text evidence="12">Binds 1 zinc ion per subunit.</text>
</comment>
<accession>A0A6J3LZ23</accession>
<dbReference type="EC" id="5.3.1.8" evidence="5"/>
<evidence type="ECO:0000259" key="14">
    <source>
        <dbReference type="Pfam" id="PF01238"/>
    </source>
</evidence>
<dbReference type="NCBIfam" id="TIGR00218">
    <property type="entry name" value="manA"/>
    <property type="match status" value="1"/>
</dbReference>
<evidence type="ECO:0000256" key="6">
    <source>
        <dbReference type="ARBA" id="ARBA00018236"/>
    </source>
</evidence>
<keyword evidence="8 12" id="KW-0862">Zinc</keyword>
<feature type="domain" description="Phosphomannose isomerase type I C-terminal" evidence="14">
    <location>
        <begin position="338"/>
        <end position="383"/>
    </location>
</feature>
<dbReference type="RefSeq" id="XP_033458061.1">
    <property type="nucleotide sequence ID" value="XM_033606845.1"/>
</dbReference>
<dbReference type="GO" id="GO:0009298">
    <property type="term" value="P:GDP-mannose biosynthetic process"/>
    <property type="evidence" value="ECO:0007669"/>
    <property type="project" value="UniProtKB-UniPathway"/>
</dbReference>
<evidence type="ECO:0000256" key="7">
    <source>
        <dbReference type="ARBA" id="ARBA00022723"/>
    </source>
</evidence>
<dbReference type="PRINTS" id="PR00714">
    <property type="entry name" value="MAN6PISMRASE"/>
</dbReference>
<evidence type="ECO:0000256" key="1">
    <source>
        <dbReference type="ARBA" id="ARBA00000757"/>
    </source>
</evidence>
<dbReference type="PANTHER" id="PTHR10309">
    <property type="entry name" value="MANNOSE-6-PHOSPHATE ISOMERASE"/>
    <property type="match status" value="1"/>
</dbReference>
<dbReference type="OrthoDB" id="6605218at2759"/>
<evidence type="ECO:0000256" key="9">
    <source>
        <dbReference type="ARBA" id="ARBA00023235"/>
    </source>
</evidence>
<evidence type="ECO:0000256" key="8">
    <source>
        <dbReference type="ARBA" id="ARBA00022833"/>
    </source>
</evidence>
<evidence type="ECO:0000256" key="5">
    <source>
        <dbReference type="ARBA" id="ARBA00011956"/>
    </source>
</evidence>
<feature type="binding site" evidence="12">
    <location>
        <position position="273"/>
    </location>
    <ligand>
        <name>Zn(2+)</name>
        <dbReference type="ChEBI" id="CHEBI:29105"/>
    </ligand>
</feature>
<evidence type="ECO:0000256" key="13">
    <source>
        <dbReference type="RuleBase" id="RU004189"/>
    </source>
</evidence>
<dbReference type="CDD" id="cd07011">
    <property type="entry name" value="cupin_PMI_type_I_N"/>
    <property type="match status" value="1"/>
</dbReference>
<evidence type="ECO:0000256" key="2">
    <source>
        <dbReference type="ARBA" id="ARBA00002564"/>
    </source>
</evidence>
<keyword evidence="16" id="KW-1185">Reference proteome</keyword>
<dbReference type="GO" id="GO:0008270">
    <property type="term" value="F:zinc ion binding"/>
    <property type="evidence" value="ECO:0007669"/>
    <property type="project" value="InterPro"/>
</dbReference>
<dbReference type="GeneID" id="54364645"/>
<dbReference type="Gene3D" id="1.10.441.10">
    <property type="entry name" value="Phosphomannose Isomerase, domain 2"/>
    <property type="match status" value="1"/>
</dbReference>